<evidence type="ECO:0000313" key="2">
    <source>
        <dbReference type="EMBL" id="SPQ22564.1"/>
    </source>
</evidence>
<dbReference type="EMBL" id="OUUZ01000009">
    <property type="protein sequence ID" value="SPQ22564.1"/>
    <property type="molecule type" value="Genomic_DNA"/>
</dbReference>
<sequence length="338" mass="36254">MGTTETPEEDISLGDSAITQSRPPSYREKPGSFRAPSAKGFYAPEKVQQPQEAWPPRTVQGFVAEPDPVLSSNAYQQPQSDPNNMYPARNPLTLVTTMTNPPALSHQPQESFSSTNAAHFGALMSGDQQGGLFQTDVSPVSYYNPTLMTQQFTAPYQPIYRQPSRAMSEVSSLSSGFGDGELMVTNPPVVSRPAPTAAPGGGGGGGGAPQHLARFSWMAQAQEPAGGAPELRRSPSSAGRRETVYTDASEDRPARFRSVRSWVDQQTGRIRRAQRRLQDGDQGAPPPPGNPGIPGIPNPPEEQNLRLMMDDDEKPRRVEDVMGLGTGLGLGGKTPETG</sequence>
<accession>A0A3S4ATH5</accession>
<feature type="compositionally biased region" description="Basic and acidic residues" evidence="1">
    <location>
        <begin position="239"/>
        <end position="254"/>
    </location>
</feature>
<feature type="compositionally biased region" description="Pro residues" evidence="1">
    <location>
        <begin position="284"/>
        <end position="300"/>
    </location>
</feature>
<feature type="compositionally biased region" description="Acidic residues" evidence="1">
    <location>
        <begin position="1"/>
        <end position="12"/>
    </location>
</feature>
<feature type="region of interest" description="Disordered" evidence="1">
    <location>
        <begin position="189"/>
        <end position="338"/>
    </location>
</feature>
<evidence type="ECO:0000313" key="3">
    <source>
        <dbReference type="Proteomes" id="UP000289323"/>
    </source>
</evidence>
<gene>
    <name evidence="2" type="ORF">TT172_LOCUS4983</name>
</gene>
<proteinExistence type="predicted"/>
<protein>
    <submittedName>
        <fullName evidence="2">B1822442-f675-4760-befb-42fddaf06ee5</fullName>
    </submittedName>
</protein>
<dbReference type="AlphaFoldDB" id="A0A3S4ATH5"/>
<reference evidence="2 3" key="1">
    <citation type="submission" date="2018-04" db="EMBL/GenBank/DDBJ databases">
        <authorList>
            <person name="Huttner S."/>
            <person name="Dainat J."/>
        </authorList>
    </citation>
    <scope>NUCLEOTIDE SEQUENCE [LARGE SCALE GENOMIC DNA]</scope>
</reference>
<evidence type="ECO:0000256" key="1">
    <source>
        <dbReference type="SAM" id="MobiDB-lite"/>
    </source>
</evidence>
<dbReference type="Proteomes" id="UP000289323">
    <property type="component" value="Unassembled WGS sequence"/>
</dbReference>
<feature type="region of interest" description="Disordered" evidence="1">
    <location>
        <begin position="1"/>
        <end position="54"/>
    </location>
</feature>
<organism evidence="2 3">
    <name type="scientific">Thermothielavioides terrestris</name>
    <dbReference type="NCBI Taxonomy" id="2587410"/>
    <lineage>
        <taxon>Eukaryota</taxon>
        <taxon>Fungi</taxon>
        <taxon>Dikarya</taxon>
        <taxon>Ascomycota</taxon>
        <taxon>Pezizomycotina</taxon>
        <taxon>Sordariomycetes</taxon>
        <taxon>Sordariomycetidae</taxon>
        <taxon>Sordariales</taxon>
        <taxon>Chaetomiaceae</taxon>
        <taxon>Thermothielavioides</taxon>
    </lineage>
</organism>
<name>A0A3S4ATH5_9PEZI</name>
<feature type="compositionally biased region" description="Gly residues" evidence="1">
    <location>
        <begin position="199"/>
        <end position="208"/>
    </location>
</feature>